<dbReference type="STRING" id="158441.A0A226ERH6"/>
<reference evidence="2 3" key="1">
    <citation type="submission" date="2015-12" db="EMBL/GenBank/DDBJ databases">
        <title>The genome of Folsomia candida.</title>
        <authorList>
            <person name="Faddeeva A."/>
            <person name="Derks M.F."/>
            <person name="Anvar Y."/>
            <person name="Smit S."/>
            <person name="Van Straalen N."/>
            <person name="Roelofs D."/>
        </authorList>
    </citation>
    <scope>NUCLEOTIDE SEQUENCE [LARGE SCALE GENOMIC DNA]</scope>
    <source>
        <strain evidence="2 3">VU population</strain>
        <tissue evidence="2">Whole body</tissue>
    </source>
</reference>
<evidence type="ECO:0000313" key="3">
    <source>
        <dbReference type="Proteomes" id="UP000198287"/>
    </source>
</evidence>
<dbReference type="InterPro" id="IPR046341">
    <property type="entry name" value="SET_dom_sf"/>
</dbReference>
<evidence type="ECO:0000313" key="2">
    <source>
        <dbReference type="EMBL" id="OXA59196.1"/>
    </source>
</evidence>
<evidence type="ECO:0000259" key="1">
    <source>
        <dbReference type="PROSITE" id="PS50280"/>
    </source>
</evidence>
<accession>A0A226ERH6</accession>
<dbReference type="InterPro" id="IPR053010">
    <property type="entry name" value="SET_SmydA-8"/>
</dbReference>
<gene>
    <name evidence="2" type="ORF">Fcan01_05344</name>
</gene>
<dbReference type="Gene3D" id="1.10.220.160">
    <property type="match status" value="1"/>
</dbReference>
<name>A0A226ERH6_FOLCA</name>
<protein>
    <submittedName>
        <fullName evidence="2">Protein msta, isoform A</fullName>
    </submittedName>
</protein>
<dbReference type="Gene3D" id="6.10.140.2220">
    <property type="match status" value="1"/>
</dbReference>
<keyword evidence="3" id="KW-1185">Reference proteome</keyword>
<dbReference type="Proteomes" id="UP000198287">
    <property type="component" value="Unassembled WGS sequence"/>
</dbReference>
<dbReference type="OMA" id="GISEECH"/>
<dbReference type="PANTHER" id="PTHR46455">
    <property type="entry name" value="SET AND MYND DOMAIN CONTAINING, ARTHROPOD-SPECIFIC, MEMBER 4, ISOFORM A"/>
    <property type="match status" value="1"/>
</dbReference>
<dbReference type="CDD" id="cd20071">
    <property type="entry name" value="SET_SMYD"/>
    <property type="match status" value="1"/>
</dbReference>
<dbReference type="GO" id="GO:0008757">
    <property type="term" value="F:S-adenosylmethionine-dependent methyltransferase activity"/>
    <property type="evidence" value="ECO:0007669"/>
    <property type="project" value="UniProtKB-ARBA"/>
</dbReference>
<dbReference type="Pfam" id="PF00856">
    <property type="entry name" value="SET"/>
    <property type="match status" value="1"/>
</dbReference>
<dbReference type="EMBL" id="LNIX01000002">
    <property type="protein sequence ID" value="OXA59196.1"/>
    <property type="molecule type" value="Genomic_DNA"/>
</dbReference>
<dbReference type="GO" id="GO:0008170">
    <property type="term" value="F:N-methyltransferase activity"/>
    <property type="evidence" value="ECO:0007669"/>
    <property type="project" value="UniProtKB-ARBA"/>
</dbReference>
<dbReference type="PROSITE" id="PS50280">
    <property type="entry name" value="SET"/>
    <property type="match status" value="1"/>
</dbReference>
<dbReference type="PANTHER" id="PTHR46455:SF5">
    <property type="entry name" value="SET AND MYND DOMAIN CONTAINING, ARTHROPOD-SPECIFIC, MEMBER 4, ISOFORM A"/>
    <property type="match status" value="1"/>
</dbReference>
<dbReference type="OrthoDB" id="77368at2759"/>
<feature type="domain" description="SET" evidence="1">
    <location>
        <begin position="9"/>
        <end position="252"/>
    </location>
</feature>
<proteinExistence type="predicted"/>
<dbReference type="InterPro" id="IPR001214">
    <property type="entry name" value="SET_dom"/>
</dbReference>
<dbReference type="Gene3D" id="2.170.270.10">
    <property type="entry name" value="SET domain"/>
    <property type="match status" value="1"/>
</dbReference>
<organism evidence="2 3">
    <name type="scientific">Folsomia candida</name>
    <name type="common">Springtail</name>
    <dbReference type="NCBI Taxonomy" id="158441"/>
    <lineage>
        <taxon>Eukaryota</taxon>
        <taxon>Metazoa</taxon>
        <taxon>Ecdysozoa</taxon>
        <taxon>Arthropoda</taxon>
        <taxon>Hexapoda</taxon>
        <taxon>Collembola</taxon>
        <taxon>Entomobryomorpha</taxon>
        <taxon>Isotomoidea</taxon>
        <taxon>Isotomidae</taxon>
        <taxon>Proisotominae</taxon>
        <taxon>Folsomia</taxon>
    </lineage>
</organism>
<comment type="caution">
    <text evidence="2">The sequence shown here is derived from an EMBL/GenBank/DDBJ whole genome shotgun (WGS) entry which is preliminary data.</text>
</comment>
<dbReference type="AlphaFoldDB" id="A0A226ERH6"/>
<dbReference type="SUPFAM" id="SSF82199">
    <property type="entry name" value="SET domain"/>
    <property type="match status" value="1"/>
</dbReference>
<dbReference type="GO" id="GO:0008276">
    <property type="term" value="F:protein methyltransferase activity"/>
    <property type="evidence" value="ECO:0007669"/>
    <property type="project" value="UniProtKB-ARBA"/>
</dbReference>
<sequence length="571" mass="65121">MSSQSDIEESQETSSTTYFVEKCPQLGRYLAAARDLRKGEIIFQENPIAAAPQKNSQLICPGCFSPANIECPKCGWPICCLNCPKLERHRVECVAISIRDARNRNSGATRSAQDWILYQDTLMLFRCLSLKSENKEKWNTLLEMESNWEQWSKSPLYANAQETIQRIRDQYGISEECHDNREILHILAIFDINAYEVKMPDVNIQGCYQLASLAEHSCIPNAFKATSSSTLLLTMRALSDIPKGAHIATTYCDVLLPTSQRQRNLTWSKFFYCHCLRCTDSTELGSYISSFLCPDCPVNSVSPLTPILSPQTDIIKEDEEEDDMWKTTYKDHQCQTCGSIFPAHRCESFMILAEQQLMDIDKDCSVENKNIADFESWLEHWTLYPAAKIPLTEYYQQSTTRPTMQVCSSANRNSKRSGRIKYSTSQLVYLHPQHALSLDACHTAFLLYSSESLFMNELTRKSSLGMHLLQSTASIFRGISMFRGTIMYELAMTKAAIFARAAGVEPKSDNHNEEVDLKTLANEIICLLTESLENLQYESEDQPEGRLFTLGLKQLEDFKIFFKEIVPDLRF</sequence>